<dbReference type="SFLD" id="SFLDS00029">
    <property type="entry name" value="Radical_SAM"/>
    <property type="match status" value="1"/>
</dbReference>
<proteinExistence type="predicted"/>
<reference evidence="7 8" key="1">
    <citation type="submission" date="2020-04" db="EMBL/GenBank/DDBJ databases">
        <title>Vibrio sp. SM6, a novel species isolated from seawater.</title>
        <authorList>
            <person name="Wang X."/>
        </authorList>
    </citation>
    <scope>NUCLEOTIDE SEQUENCE [LARGE SCALE GENOMIC DNA]</scope>
    <source>
        <strain evidence="7 8">SM6</strain>
    </source>
</reference>
<dbReference type="Proteomes" id="UP000535589">
    <property type="component" value="Unassembled WGS sequence"/>
</dbReference>
<dbReference type="InterPro" id="IPR058240">
    <property type="entry name" value="rSAM_sf"/>
</dbReference>
<keyword evidence="8" id="KW-1185">Reference proteome</keyword>
<dbReference type="InterPro" id="IPR034505">
    <property type="entry name" value="Coproporphyrinogen-III_oxidase"/>
</dbReference>
<dbReference type="PROSITE" id="PS51918">
    <property type="entry name" value="RADICAL_SAM"/>
    <property type="match status" value="1"/>
</dbReference>
<keyword evidence="7" id="KW-0808">Transferase</keyword>
<dbReference type="GO" id="GO:0008168">
    <property type="term" value="F:methyltransferase activity"/>
    <property type="evidence" value="ECO:0007669"/>
    <property type="project" value="UniProtKB-KW"/>
</dbReference>
<dbReference type="InterPro" id="IPR013785">
    <property type="entry name" value="Aldolase_TIM"/>
</dbReference>
<dbReference type="GO" id="GO:0046872">
    <property type="term" value="F:metal ion binding"/>
    <property type="evidence" value="ECO:0007669"/>
    <property type="project" value="UniProtKB-KW"/>
</dbReference>
<dbReference type="CDD" id="cd01335">
    <property type="entry name" value="Radical_SAM"/>
    <property type="match status" value="1"/>
</dbReference>
<dbReference type="InterPro" id="IPR006638">
    <property type="entry name" value="Elp3/MiaA/NifB-like_rSAM"/>
</dbReference>
<dbReference type="AlphaFoldDB" id="A0A7X8YGT5"/>
<dbReference type="GO" id="GO:0051539">
    <property type="term" value="F:4 iron, 4 sulfur cluster binding"/>
    <property type="evidence" value="ECO:0007669"/>
    <property type="project" value="TreeGrafter"/>
</dbReference>
<dbReference type="Pfam" id="PF04055">
    <property type="entry name" value="Radical_SAM"/>
    <property type="match status" value="1"/>
</dbReference>
<dbReference type="InterPro" id="IPR007197">
    <property type="entry name" value="rSAM"/>
</dbReference>
<name>A0A7X8YGT5_9VIBR</name>
<dbReference type="GO" id="GO:0005737">
    <property type="term" value="C:cytoplasm"/>
    <property type="evidence" value="ECO:0007669"/>
    <property type="project" value="TreeGrafter"/>
</dbReference>
<gene>
    <name evidence="7" type="primary">hutW</name>
    <name evidence="7" type="ORF">HGP28_10760</name>
</gene>
<keyword evidence="7" id="KW-0489">Methyltransferase</keyword>
<dbReference type="GO" id="GO:0006779">
    <property type="term" value="P:porphyrin-containing compound biosynthetic process"/>
    <property type="evidence" value="ECO:0007669"/>
    <property type="project" value="TreeGrafter"/>
</dbReference>
<dbReference type="PANTHER" id="PTHR13932">
    <property type="entry name" value="COPROPORPHYRINIGEN III OXIDASE"/>
    <property type="match status" value="1"/>
</dbReference>
<dbReference type="NCBIfam" id="TIGR04107">
    <property type="entry name" value="rSAM_HutW"/>
    <property type="match status" value="1"/>
</dbReference>
<dbReference type="SMART" id="SM00729">
    <property type="entry name" value="Elp3"/>
    <property type="match status" value="1"/>
</dbReference>
<dbReference type="SFLD" id="SFLDF00311">
    <property type="entry name" value="heme_degradation_proteins_(Hut"/>
    <property type="match status" value="1"/>
</dbReference>
<dbReference type="EMBL" id="JABAIK010000009">
    <property type="protein sequence ID" value="NLS13373.1"/>
    <property type="molecule type" value="Genomic_DNA"/>
</dbReference>
<dbReference type="SFLD" id="SFLDG01065">
    <property type="entry name" value="anaerobic_coproporphyrinogen-I"/>
    <property type="match status" value="1"/>
</dbReference>
<dbReference type="InterPro" id="IPR026332">
    <property type="entry name" value="HutW"/>
</dbReference>
<dbReference type="Gene3D" id="3.20.20.70">
    <property type="entry name" value="Aldolase class I"/>
    <property type="match status" value="1"/>
</dbReference>
<evidence type="ECO:0000259" key="6">
    <source>
        <dbReference type="PROSITE" id="PS51918"/>
    </source>
</evidence>
<evidence type="ECO:0000256" key="5">
    <source>
        <dbReference type="ARBA" id="ARBA00023014"/>
    </source>
</evidence>
<evidence type="ECO:0000256" key="3">
    <source>
        <dbReference type="ARBA" id="ARBA00022723"/>
    </source>
</evidence>
<protein>
    <submittedName>
        <fullName evidence="7">Heme anaerobic degradation radical SAM methyltransferase ChuW/HutW</fullName>
    </submittedName>
</protein>
<evidence type="ECO:0000313" key="8">
    <source>
        <dbReference type="Proteomes" id="UP000535589"/>
    </source>
</evidence>
<comment type="caution">
    <text evidence="7">The sequence shown here is derived from an EMBL/GenBank/DDBJ whole genome shotgun (WGS) entry which is preliminary data.</text>
</comment>
<comment type="cofactor">
    <cofactor evidence="1">
        <name>[4Fe-4S] cluster</name>
        <dbReference type="ChEBI" id="CHEBI:49883"/>
    </cofactor>
</comment>
<sequence>MDLDNVDVVGRHTPDPLRYAFQRKRGAHAGGSGMMSRAISDTDAIQSTLNTVHNTTDIYVNSNPSRNTRCLYIHIPFCRVRCTYCNFFQYASSRNLIEQYVEALIKEIRFKATSAWVKSGRFHAVYFGGGTPTDLSPEQIARVVTAVRDSFPLTPDCEITLEGRVNRFSDEKFSSALDAGINRFSFGVQSFDTQVRRSAKRLDDRKPVLERLQQLSSYNAAPIVIDLLYGLPYQDLSVWQRDLEDYLSCGAQGVDLYQLIEMQGLPMARMVEQGKLPMPADTPTKASMFEMGVKFMAKHHQKRLSVNHWASDNRERSLYNSLAKTSAEVMPLGAGAGGNLGGWQMMQVRDMETYIKMVDQNLYPVTFLMPTPSNQPIASIIKSGFDAGVLHAKRLNAATSTNIFSQVTPLFKAWQQNGLAILERNEQGLDYLSLTLAGQFWSVTLAQILIETVSGIHPQPKNTDFSKTNNPDVAA</sequence>
<dbReference type="SUPFAM" id="SSF102114">
    <property type="entry name" value="Radical SAM enzymes"/>
    <property type="match status" value="1"/>
</dbReference>
<organism evidence="7 8">
    <name type="scientific">Vibrio agarilyticus</name>
    <dbReference type="NCBI Taxonomy" id="2726741"/>
    <lineage>
        <taxon>Bacteria</taxon>
        <taxon>Pseudomonadati</taxon>
        <taxon>Pseudomonadota</taxon>
        <taxon>Gammaproteobacteria</taxon>
        <taxon>Vibrionales</taxon>
        <taxon>Vibrionaceae</taxon>
        <taxon>Vibrio</taxon>
    </lineage>
</organism>
<keyword evidence="4" id="KW-0408">Iron</keyword>
<evidence type="ECO:0000256" key="1">
    <source>
        <dbReference type="ARBA" id="ARBA00001966"/>
    </source>
</evidence>
<accession>A0A7X8YGT5</accession>
<evidence type="ECO:0000256" key="2">
    <source>
        <dbReference type="ARBA" id="ARBA00022691"/>
    </source>
</evidence>
<dbReference type="PANTHER" id="PTHR13932:SF9">
    <property type="entry name" value="COPROPORPHYRINOGEN III OXIDASE"/>
    <property type="match status" value="1"/>
</dbReference>
<keyword evidence="3" id="KW-0479">Metal-binding</keyword>
<dbReference type="GO" id="GO:0032259">
    <property type="term" value="P:methylation"/>
    <property type="evidence" value="ECO:0007669"/>
    <property type="project" value="UniProtKB-KW"/>
</dbReference>
<keyword evidence="2" id="KW-0949">S-adenosyl-L-methionine</keyword>
<keyword evidence="5" id="KW-0411">Iron-sulfur</keyword>
<evidence type="ECO:0000313" key="7">
    <source>
        <dbReference type="EMBL" id="NLS13373.1"/>
    </source>
</evidence>
<feature type="domain" description="Radical SAM core" evidence="6">
    <location>
        <begin position="63"/>
        <end position="305"/>
    </location>
</feature>
<evidence type="ECO:0000256" key="4">
    <source>
        <dbReference type="ARBA" id="ARBA00023004"/>
    </source>
</evidence>